<comment type="subcellular location">
    <subcellularLocation>
        <location evidence="1">Membrane</location>
        <topology evidence="1">Single-pass membrane protein</topology>
    </subcellularLocation>
</comment>
<feature type="compositionally biased region" description="Polar residues" evidence="5">
    <location>
        <begin position="322"/>
        <end position="331"/>
    </location>
</feature>
<evidence type="ECO:0000256" key="1">
    <source>
        <dbReference type="ARBA" id="ARBA00004167"/>
    </source>
</evidence>
<feature type="region of interest" description="Disordered" evidence="5">
    <location>
        <begin position="161"/>
        <end position="343"/>
    </location>
</feature>
<evidence type="ECO:0000256" key="6">
    <source>
        <dbReference type="SAM" id="Phobius"/>
    </source>
</evidence>
<feature type="compositionally biased region" description="Low complexity" evidence="5">
    <location>
        <begin position="257"/>
        <end position="270"/>
    </location>
</feature>
<feature type="compositionally biased region" description="Pro residues" evidence="5">
    <location>
        <begin position="186"/>
        <end position="196"/>
    </location>
</feature>
<dbReference type="STRING" id="1314773.A0A3N2Q6T3"/>
<organism evidence="7 8">
    <name type="scientific">Sodiomyces alkalinus (strain CBS 110278 / VKM F-3762 / F11)</name>
    <name type="common">Alkaliphilic filamentous fungus</name>
    <dbReference type="NCBI Taxonomy" id="1314773"/>
    <lineage>
        <taxon>Eukaryota</taxon>
        <taxon>Fungi</taxon>
        <taxon>Dikarya</taxon>
        <taxon>Ascomycota</taxon>
        <taxon>Pezizomycotina</taxon>
        <taxon>Sordariomycetes</taxon>
        <taxon>Hypocreomycetidae</taxon>
        <taxon>Glomerellales</taxon>
        <taxon>Plectosphaerellaceae</taxon>
        <taxon>Sodiomyces</taxon>
    </lineage>
</organism>
<dbReference type="RefSeq" id="XP_028470174.1">
    <property type="nucleotide sequence ID" value="XM_028610188.1"/>
</dbReference>
<evidence type="ECO:0000256" key="5">
    <source>
        <dbReference type="SAM" id="MobiDB-lite"/>
    </source>
</evidence>
<feature type="transmembrane region" description="Helical" evidence="6">
    <location>
        <begin position="131"/>
        <end position="156"/>
    </location>
</feature>
<accession>A0A3N2Q6T3</accession>
<evidence type="ECO:0000256" key="2">
    <source>
        <dbReference type="ARBA" id="ARBA00022692"/>
    </source>
</evidence>
<dbReference type="Proteomes" id="UP000272025">
    <property type="component" value="Unassembled WGS sequence"/>
</dbReference>
<proteinExistence type="predicted"/>
<sequence>MYSTGAAGPYCNSISFSSNIWDYFCAASPGFYAATTTYHGQTDAEEWAEIPVTLSDTEPSTDLDVSTRADATGPTPSDTDGDNGDDDDDGNDTGNGTGDGTGDDNGNSGGDDSDNDNDDQGNSDEGSSTPVGAIVGGAVGGVAGLALIGALIWFFFRRSKKNDAQAPQQEQQQPPMPPQMQQSGPPQGPYSPPPGVAPMMQQQQHPASPNPQQPYYDPTKFGYVQGPQHTPSPGQTPGHEPHGQPGYQYAPTPPAPQQQQQQHAYYPAAGLAPQQPADRNSVSPSFVSAGSNRMSNIPPVSPGSTNQTYPAVAAGSPPGPGQQTIYEAGTQSDHHRGQMHELG</sequence>
<dbReference type="InterPro" id="IPR051694">
    <property type="entry name" value="Immunoregulatory_rcpt-like"/>
</dbReference>
<feature type="compositionally biased region" description="Polar residues" evidence="5">
    <location>
        <begin position="277"/>
        <end position="295"/>
    </location>
</feature>
<dbReference type="OrthoDB" id="4836522at2759"/>
<feature type="compositionally biased region" description="Basic and acidic residues" evidence="5">
    <location>
        <begin position="332"/>
        <end position="343"/>
    </location>
</feature>
<dbReference type="GeneID" id="39578666"/>
<keyword evidence="4 6" id="KW-0472">Membrane</keyword>
<dbReference type="GO" id="GO:0016020">
    <property type="term" value="C:membrane"/>
    <property type="evidence" value="ECO:0007669"/>
    <property type="project" value="UniProtKB-SubCell"/>
</dbReference>
<keyword evidence="3 6" id="KW-1133">Transmembrane helix</keyword>
<gene>
    <name evidence="7" type="ORF">SODALDRAFT_326536</name>
</gene>
<keyword evidence="8" id="KW-1185">Reference proteome</keyword>
<feature type="compositionally biased region" description="Acidic residues" evidence="5">
    <location>
        <begin position="79"/>
        <end position="91"/>
    </location>
</feature>
<evidence type="ECO:0000313" key="7">
    <source>
        <dbReference type="EMBL" id="ROT42368.1"/>
    </source>
</evidence>
<name>A0A3N2Q6T3_SODAK</name>
<evidence type="ECO:0000256" key="3">
    <source>
        <dbReference type="ARBA" id="ARBA00022989"/>
    </source>
</evidence>
<protein>
    <submittedName>
        <fullName evidence="7">Uncharacterized protein</fullName>
    </submittedName>
</protein>
<dbReference type="GO" id="GO:0071944">
    <property type="term" value="C:cell periphery"/>
    <property type="evidence" value="ECO:0007669"/>
    <property type="project" value="UniProtKB-ARBA"/>
</dbReference>
<feature type="region of interest" description="Disordered" evidence="5">
    <location>
        <begin position="56"/>
        <end position="130"/>
    </location>
</feature>
<evidence type="ECO:0000313" key="8">
    <source>
        <dbReference type="Proteomes" id="UP000272025"/>
    </source>
</evidence>
<dbReference type="EMBL" id="ML119051">
    <property type="protein sequence ID" value="ROT42368.1"/>
    <property type="molecule type" value="Genomic_DNA"/>
</dbReference>
<evidence type="ECO:0000256" key="4">
    <source>
        <dbReference type="ARBA" id="ARBA00023136"/>
    </source>
</evidence>
<dbReference type="PANTHER" id="PTHR15549">
    <property type="entry name" value="PAIRED IMMUNOGLOBULIN-LIKE TYPE 2 RECEPTOR"/>
    <property type="match status" value="1"/>
</dbReference>
<feature type="compositionally biased region" description="Acidic residues" evidence="5">
    <location>
        <begin position="111"/>
        <end position="122"/>
    </location>
</feature>
<dbReference type="PANTHER" id="PTHR15549:SF26">
    <property type="entry name" value="AXIAL BUDDING PATTERN PROTEIN 2-RELATED"/>
    <property type="match status" value="1"/>
</dbReference>
<keyword evidence="2 6" id="KW-0812">Transmembrane</keyword>
<reference evidence="7 8" key="1">
    <citation type="journal article" date="2018" name="Mol. Ecol.">
        <title>The obligate alkalophilic soda-lake fungus Sodiomyces alkalinus has shifted to a protein diet.</title>
        <authorList>
            <person name="Grum-Grzhimaylo A.A."/>
            <person name="Falkoski D.L."/>
            <person name="van den Heuvel J."/>
            <person name="Valero-Jimenez C.A."/>
            <person name="Min B."/>
            <person name="Choi I.G."/>
            <person name="Lipzen A."/>
            <person name="Daum C.G."/>
            <person name="Aanen D.K."/>
            <person name="Tsang A."/>
            <person name="Henrissat B."/>
            <person name="Bilanenko E.N."/>
            <person name="de Vries R.P."/>
            <person name="van Kan J.A.L."/>
            <person name="Grigoriev I.V."/>
            <person name="Debets A.J.M."/>
        </authorList>
    </citation>
    <scope>NUCLEOTIDE SEQUENCE [LARGE SCALE GENOMIC DNA]</scope>
    <source>
        <strain evidence="7 8">F11</strain>
    </source>
</reference>
<feature type="compositionally biased region" description="Low complexity" evidence="5">
    <location>
        <begin position="164"/>
        <end position="185"/>
    </location>
</feature>
<dbReference type="AlphaFoldDB" id="A0A3N2Q6T3"/>